<feature type="region of interest" description="Disordered" evidence="2">
    <location>
        <begin position="195"/>
        <end position="222"/>
    </location>
</feature>
<feature type="compositionally biased region" description="Basic residues" evidence="2">
    <location>
        <begin position="269"/>
        <end position="279"/>
    </location>
</feature>
<gene>
    <name evidence="5" type="primary">RHOBTB3</name>
</gene>
<proteinExistence type="predicted"/>
<feature type="domain" description="BTB" evidence="3">
    <location>
        <begin position="850"/>
        <end position="911"/>
    </location>
</feature>
<dbReference type="InterPro" id="IPR027417">
    <property type="entry name" value="P-loop_NTPase"/>
</dbReference>
<dbReference type="KEGG" id="pcoo:112860557"/>
<feature type="domain" description="BTB" evidence="3">
    <location>
        <begin position="684"/>
        <end position="786"/>
    </location>
</feature>
<dbReference type="Gene3D" id="3.30.710.10">
    <property type="entry name" value="Potassium Channel Kv1.1, Chain A"/>
    <property type="match status" value="2"/>
</dbReference>
<protein>
    <submittedName>
        <fullName evidence="5">Rho-related BTB domain-containing protein 3</fullName>
    </submittedName>
</protein>
<dbReference type="AlphaFoldDB" id="A0A6P6HUU5"/>
<keyword evidence="1" id="KW-0547">Nucleotide-binding</keyword>
<dbReference type="FunFam" id="3.30.710.10:FF:000111">
    <property type="entry name" value="rho-related BTB domain-containing protein 3 isoform X1"/>
    <property type="match status" value="1"/>
</dbReference>
<dbReference type="CDD" id="cd18357">
    <property type="entry name" value="BTB1_POZ_RHOBTB3"/>
    <property type="match status" value="1"/>
</dbReference>
<evidence type="ECO:0000313" key="5">
    <source>
        <dbReference type="RefSeq" id="XP_025779622.1"/>
    </source>
</evidence>
<reference evidence="5" key="1">
    <citation type="submission" date="2025-08" db="UniProtKB">
        <authorList>
            <consortium name="RefSeq"/>
        </authorList>
    </citation>
    <scope>IDENTIFICATION</scope>
    <source>
        <tissue evidence="5">Blood</tissue>
    </source>
</reference>
<evidence type="ECO:0000256" key="2">
    <source>
        <dbReference type="SAM" id="MobiDB-lite"/>
    </source>
</evidence>
<accession>A0A6P6HUU5</accession>
<dbReference type="GeneID" id="112860557"/>
<feature type="region of interest" description="Disordered" evidence="2">
    <location>
        <begin position="239"/>
        <end position="288"/>
    </location>
</feature>
<dbReference type="Pfam" id="PF00071">
    <property type="entry name" value="Ras"/>
    <property type="match status" value="1"/>
</dbReference>
<dbReference type="RefSeq" id="XP_025779622.1">
    <property type="nucleotide sequence ID" value="XM_025923837.1"/>
</dbReference>
<dbReference type="InterPro" id="IPR011333">
    <property type="entry name" value="SKP1/BTB/POZ_sf"/>
</dbReference>
<dbReference type="Pfam" id="PF00651">
    <property type="entry name" value="BTB"/>
    <property type="match status" value="1"/>
</dbReference>
<dbReference type="Proteomes" id="UP000515131">
    <property type="component" value="Unplaced"/>
</dbReference>
<name>A0A6P6HUU5_PUMCO</name>
<evidence type="ECO:0000256" key="1">
    <source>
        <dbReference type="ARBA" id="ARBA00022741"/>
    </source>
</evidence>
<dbReference type="CTD" id="22836"/>
<dbReference type="SUPFAM" id="SSF54695">
    <property type="entry name" value="POZ domain"/>
    <property type="match status" value="2"/>
</dbReference>
<organism evidence="4 5">
    <name type="scientific">Puma concolor</name>
    <name type="common">Mountain lion</name>
    <name type="synonym">Felis concolor</name>
    <dbReference type="NCBI Taxonomy" id="9696"/>
    <lineage>
        <taxon>Eukaryota</taxon>
        <taxon>Metazoa</taxon>
        <taxon>Chordata</taxon>
        <taxon>Craniata</taxon>
        <taxon>Vertebrata</taxon>
        <taxon>Euteleostomi</taxon>
        <taxon>Mammalia</taxon>
        <taxon>Eutheria</taxon>
        <taxon>Laurasiatheria</taxon>
        <taxon>Carnivora</taxon>
        <taxon>Feliformia</taxon>
        <taxon>Felidae</taxon>
        <taxon>Felinae</taxon>
        <taxon>Puma</taxon>
    </lineage>
</organism>
<dbReference type="PANTHER" id="PTHR24413">
    <property type="entry name" value="SPECKLE-TYPE POZ PROTEIN"/>
    <property type="match status" value="1"/>
</dbReference>
<sequence>MSREQLNDGNGRMKVACPGCGISECVVVGVEQLWQEYTMTEKTKLENLKPWACSGELTLHPGWGFRCGRGKGLNCSCPTLVLKLEGACYTEHLEKEHWTSPFISRNSIGPVGVGESYQLGMEFGSGYSRERNWERGPHRPTPLSLALVTASRVEQTCCRRIGDQELSGLGVVFINLYSAGPLRGPLLCIRQPLPGPGARRGARPPRPLDPQGQHVLHPPARPAEGAEAPAFLLTHSRPEGGAAAAEGDSCPARGARQRGGCSARAPGHSWRRRRRRPGRRGAAGRSGCSRALPDWLAARTRPDSHVSGPLVARSPARAGPLCVGRTAVEAREGDAAGDELIAGEYAAAWPREAARSRFSPSRRPALGFEIMYVRVAVLPLSLPQRVSCAPARGAFAHPRRALPPALPVLIKEILALTTRLFSPLTPSLSCRSIHIVALGNEGDAFHQDNRPSGLIRTYLGRSPLVSGDESSLLLNATSTVARPVFTEYQASAFGNVKLVVHDCPVWDIFDSDWYTSRNLIGSADIIVIKYNVNDKFSFHEVKDNYIPVIKRALNSVPVIIAAVGTRQNEELPCTCPLCTSDRGSCVSTTEGIQLAKELGATYLELHSLDDFYIGKYFGGVLEYFMIQALNQKTSEKMKKRKMSNSFHGVRPPQLEQPEKMPVLKAEASHYNSDLNNLLFCCQCVDVVFYNPDLKEVAEAHKIVLCAVSHVFMLLFNVKSPADIQDSSIIRTTQDLFAINRDTAFPGASQDSPGNPPLRVIVKDALFCSCLSDILRFIYSGAFQWEELEEDIRKKLKDSGDVSNVIEKVKCILKTPGKINCLRNCKTYQARKPLWFYNTSLKFFLNKPMLADVVFEIQGTTVPAHRAILVARCEVMAAMFNGNYMEAKSVLIPVYGVSKETFLSFLEYLYTDSCCPGGGGVGITVSFRSAQVEEQWLGTSFRLSDSGISPSQHQ</sequence>
<dbReference type="Gene3D" id="3.40.50.300">
    <property type="entry name" value="P-loop containing nucleotide triphosphate hydrolases"/>
    <property type="match status" value="1"/>
</dbReference>
<keyword evidence="4" id="KW-1185">Reference proteome</keyword>
<evidence type="ECO:0000259" key="3">
    <source>
        <dbReference type="PROSITE" id="PS50097"/>
    </source>
</evidence>
<dbReference type="SMART" id="SM00225">
    <property type="entry name" value="BTB"/>
    <property type="match status" value="2"/>
</dbReference>
<dbReference type="GO" id="GO:0003924">
    <property type="term" value="F:GTPase activity"/>
    <property type="evidence" value="ECO:0007669"/>
    <property type="project" value="InterPro"/>
</dbReference>
<dbReference type="SUPFAM" id="SSF52540">
    <property type="entry name" value="P-loop containing nucleoside triphosphate hydrolases"/>
    <property type="match status" value="1"/>
</dbReference>
<dbReference type="PROSITE" id="PS50097">
    <property type="entry name" value="BTB"/>
    <property type="match status" value="2"/>
</dbReference>
<dbReference type="GO" id="GO:0005525">
    <property type="term" value="F:GTP binding"/>
    <property type="evidence" value="ECO:0007669"/>
    <property type="project" value="InterPro"/>
</dbReference>
<dbReference type="InterPro" id="IPR001806">
    <property type="entry name" value="Small_GTPase"/>
</dbReference>
<evidence type="ECO:0000313" key="4">
    <source>
        <dbReference type="Proteomes" id="UP000515131"/>
    </source>
</evidence>
<dbReference type="FunFam" id="3.40.50.300:FF:000907">
    <property type="entry name" value="Rho related BTB domain containing 3"/>
    <property type="match status" value="1"/>
</dbReference>
<dbReference type="InterPro" id="IPR000210">
    <property type="entry name" value="BTB/POZ_dom"/>
</dbReference>